<dbReference type="Pfam" id="PF10704">
    <property type="entry name" value="DUF2508"/>
    <property type="match status" value="1"/>
</dbReference>
<protein>
    <submittedName>
        <fullName evidence="1">Protein of uncharacterized function (DUF2508)</fullName>
    </submittedName>
</protein>
<name>A0A380BAJ1_SPOPA</name>
<dbReference type="InterPro" id="IPR019644">
    <property type="entry name" value="DUF2508"/>
</dbReference>
<accession>A0A380BAJ1</accession>
<reference evidence="1 2" key="1">
    <citation type="submission" date="2018-06" db="EMBL/GenBank/DDBJ databases">
        <authorList>
            <consortium name="Pathogen Informatics"/>
            <person name="Doyle S."/>
        </authorList>
    </citation>
    <scope>NUCLEOTIDE SEQUENCE [LARGE SCALE GENOMIC DNA]</scope>
    <source>
        <strain evidence="2">ATCC 11859 / DSM 33 / NCIB 8841 / NCTC 4822</strain>
    </source>
</reference>
<evidence type="ECO:0000313" key="2">
    <source>
        <dbReference type="Proteomes" id="UP000254519"/>
    </source>
</evidence>
<keyword evidence="2" id="KW-1185">Reference proteome</keyword>
<dbReference type="EMBL" id="UGYZ01000002">
    <property type="protein sequence ID" value="SUI98058.1"/>
    <property type="molecule type" value="Genomic_DNA"/>
</dbReference>
<gene>
    <name evidence="1" type="ORF">NCTC4822_00050</name>
</gene>
<dbReference type="Proteomes" id="UP000254519">
    <property type="component" value="Unassembled WGS sequence"/>
</dbReference>
<dbReference type="AlphaFoldDB" id="A0A380BAJ1"/>
<organism evidence="1 2">
    <name type="scientific">Sporosarcina pasteurii</name>
    <name type="common">Bacillus pasteurii</name>
    <dbReference type="NCBI Taxonomy" id="1474"/>
    <lineage>
        <taxon>Bacteria</taxon>
        <taxon>Bacillati</taxon>
        <taxon>Bacillota</taxon>
        <taxon>Bacilli</taxon>
        <taxon>Bacillales</taxon>
        <taxon>Caryophanaceae</taxon>
        <taxon>Sporosarcina</taxon>
    </lineage>
</organism>
<proteinExistence type="predicted"/>
<evidence type="ECO:0000313" key="1">
    <source>
        <dbReference type="EMBL" id="SUI98058.1"/>
    </source>
</evidence>
<sequence length="95" mass="11707">MQMKLHYLKRSRDAENYDVKKGAVSMFKRKSKLKRIFDDKLRSLMTETRDEWEQAKFIENHLDDYDQEVFIRRKITESKHFYLYKEAKARNLGRD</sequence>